<reference evidence="2 3" key="1">
    <citation type="journal article" date="2021" name="Elife">
        <title>Chloroplast acquisition without the gene transfer in kleptoplastic sea slugs, Plakobranchus ocellatus.</title>
        <authorList>
            <person name="Maeda T."/>
            <person name="Takahashi S."/>
            <person name="Yoshida T."/>
            <person name="Shimamura S."/>
            <person name="Takaki Y."/>
            <person name="Nagai Y."/>
            <person name="Toyoda A."/>
            <person name="Suzuki Y."/>
            <person name="Arimoto A."/>
            <person name="Ishii H."/>
            <person name="Satoh N."/>
            <person name="Nishiyama T."/>
            <person name="Hasebe M."/>
            <person name="Maruyama T."/>
            <person name="Minagawa J."/>
            <person name="Obokata J."/>
            <person name="Shigenobu S."/>
        </authorList>
    </citation>
    <scope>NUCLEOTIDE SEQUENCE [LARGE SCALE GENOMIC DNA]</scope>
</reference>
<comment type="caution">
    <text evidence="2">The sequence shown here is derived from an EMBL/GenBank/DDBJ whole genome shotgun (WGS) entry which is preliminary data.</text>
</comment>
<sequence length="119" mass="12868">MIFSSRTPRPSRSPTKGTGCPDLQRCARAWFGTFTGIEPSPIQRKLTIRLGSMGQRCPPVSREGDGQRGMLVSDSHYCRAVITSNLRFHLSPIQIAPHGKQGANTVGMGLSIISSTGEL</sequence>
<dbReference type="Proteomes" id="UP000735302">
    <property type="component" value="Unassembled WGS sequence"/>
</dbReference>
<gene>
    <name evidence="2" type="ORF">PoB_002027000</name>
</gene>
<accession>A0AAV3ZF48</accession>
<evidence type="ECO:0000256" key="1">
    <source>
        <dbReference type="SAM" id="MobiDB-lite"/>
    </source>
</evidence>
<evidence type="ECO:0000313" key="2">
    <source>
        <dbReference type="EMBL" id="GFN93764.1"/>
    </source>
</evidence>
<organism evidence="2 3">
    <name type="scientific">Plakobranchus ocellatus</name>
    <dbReference type="NCBI Taxonomy" id="259542"/>
    <lineage>
        <taxon>Eukaryota</taxon>
        <taxon>Metazoa</taxon>
        <taxon>Spiralia</taxon>
        <taxon>Lophotrochozoa</taxon>
        <taxon>Mollusca</taxon>
        <taxon>Gastropoda</taxon>
        <taxon>Heterobranchia</taxon>
        <taxon>Euthyneura</taxon>
        <taxon>Panpulmonata</taxon>
        <taxon>Sacoglossa</taxon>
        <taxon>Placobranchoidea</taxon>
        <taxon>Plakobranchidae</taxon>
        <taxon>Plakobranchus</taxon>
    </lineage>
</organism>
<dbReference type="EMBL" id="BLXT01002372">
    <property type="protein sequence ID" value="GFN93764.1"/>
    <property type="molecule type" value="Genomic_DNA"/>
</dbReference>
<proteinExistence type="predicted"/>
<evidence type="ECO:0000313" key="3">
    <source>
        <dbReference type="Proteomes" id="UP000735302"/>
    </source>
</evidence>
<protein>
    <submittedName>
        <fullName evidence="2">Uncharacterized protein</fullName>
    </submittedName>
</protein>
<feature type="region of interest" description="Disordered" evidence="1">
    <location>
        <begin position="1"/>
        <end position="20"/>
    </location>
</feature>
<keyword evidence="3" id="KW-1185">Reference proteome</keyword>
<name>A0AAV3ZF48_9GAST</name>
<feature type="compositionally biased region" description="Low complexity" evidence="1">
    <location>
        <begin position="1"/>
        <end position="15"/>
    </location>
</feature>
<dbReference type="AlphaFoldDB" id="A0AAV3ZF48"/>